<proteinExistence type="predicted"/>
<evidence type="ECO:0000313" key="2">
    <source>
        <dbReference type="Proteomes" id="UP000031246"/>
    </source>
</evidence>
<dbReference type="RefSeq" id="WP_039479940.1">
    <property type="nucleotide sequence ID" value="NZ_JSYN01000027.1"/>
</dbReference>
<dbReference type="InterPro" id="IPR011990">
    <property type="entry name" value="TPR-like_helical_dom_sf"/>
</dbReference>
<protein>
    <recommendedName>
        <fullName evidence="3">Starch-binding protein</fullName>
    </recommendedName>
</protein>
<dbReference type="Pfam" id="PF12771">
    <property type="entry name" value="SusD-like_2"/>
    <property type="match status" value="1"/>
</dbReference>
<sequence length="544" mass="60377">MKIQHKIIHTVLGISLMAGMVSCKKGFEELNMPYKDATVSTATPAGFFNNLAKRATQEDYTIYTGLFMPITNQQGVQNRNLPYTNYITSFWSTYYSDLADYKQLLKLISSSPNPDVYNNVKYMANILMAQKTLSMLDRYGDIPYSQAGIATEGAANYKPQYDKEEAVYSSVLDDLKAAVEGVGGANQSSIGTYESFLANDFVAWKKFGNALRLRYAVRLSKTNLQTKAKAAIVEILGNPSTYPLPNDQDLTALYKSNYGSYPLVVVPNSPDYGDRFWYAFRELSVSNIRMSSNVFAKMSSTNADDGSGFFDPRYKVWFMPNNAGKWIPQPQNGTVADGGTPYPNTSANAPMAPGTDPDNKFASFNYYLVRDFQSFPYVIISEADVHFLKAEAYNQGIGVAANQALAETEYNLGMRASVNFWYTTVNSNTTSIWPTAAKPGPITQAQIDVFTNNPAVKFTPGDVAGNYKKIITQSWLASMFNAVETWCTVRRTGLTPKDASYNPTTYNRLPYPDDEKTNNSANLSAIGGNVGPEVQIQKKVYWMP</sequence>
<keyword evidence="2" id="KW-1185">Reference proteome</keyword>
<comment type="caution">
    <text evidence="1">The sequence shown here is derived from an EMBL/GenBank/DDBJ whole genome shotgun (WGS) entry which is preliminary data.</text>
</comment>
<reference evidence="1 2" key="1">
    <citation type="submission" date="2014-10" db="EMBL/GenBank/DDBJ databases">
        <title>Pedobacter Kyungheensis.</title>
        <authorList>
            <person name="Anderson B.M."/>
            <person name="Newman J.D."/>
        </authorList>
    </citation>
    <scope>NUCLEOTIDE SEQUENCE [LARGE SCALE GENOMIC DNA]</scope>
    <source>
        <strain evidence="1 2">KACC 16221</strain>
    </source>
</reference>
<evidence type="ECO:0008006" key="3">
    <source>
        <dbReference type="Google" id="ProtNLM"/>
    </source>
</evidence>
<evidence type="ECO:0000313" key="1">
    <source>
        <dbReference type="EMBL" id="KIA91747.1"/>
    </source>
</evidence>
<gene>
    <name evidence="1" type="ORF">OC25_20595</name>
</gene>
<dbReference type="SUPFAM" id="SSF48452">
    <property type="entry name" value="TPR-like"/>
    <property type="match status" value="1"/>
</dbReference>
<dbReference type="InterPro" id="IPR041662">
    <property type="entry name" value="SusD-like_2"/>
</dbReference>
<name>A0A0C1FFB1_9SPHI</name>
<dbReference type="EMBL" id="JSYN01000027">
    <property type="protein sequence ID" value="KIA91747.1"/>
    <property type="molecule type" value="Genomic_DNA"/>
</dbReference>
<dbReference type="Proteomes" id="UP000031246">
    <property type="component" value="Unassembled WGS sequence"/>
</dbReference>
<accession>A0A0C1FFB1</accession>
<dbReference type="Gene3D" id="1.25.40.390">
    <property type="match status" value="1"/>
</dbReference>
<organism evidence="1 2">
    <name type="scientific">Pedobacter kyungheensis</name>
    <dbReference type="NCBI Taxonomy" id="1069985"/>
    <lineage>
        <taxon>Bacteria</taxon>
        <taxon>Pseudomonadati</taxon>
        <taxon>Bacteroidota</taxon>
        <taxon>Sphingobacteriia</taxon>
        <taxon>Sphingobacteriales</taxon>
        <taxon>Sphingobacteriaceae</taxon>
        <taxon>Pedobacter</taxon>
    </lineage>
</organism>
<dbReference type="PROSITE" id="PS51257">
    <property type="entry name" value="PROKAR_LIPOPROTEIN"/>
    <property type="match status" value="1"/>
</dbReference>
<dbReference type="OrthoDB" id="634495at2"/>
<dbReference type="AlphaFoldDB" id="A0A0C1FFB1"/>